<proteinExistence type="predicted"/>
<dbReference type="InterPro" id="IPR050114">
    <property type="entry name" value="UPF0173_UPF0282_UlaG_hydrolase"/>
</dbReference>
<dbReference type="PANTHER" id="PTHR43546:SF3">
    <property type="entry name" value="UPF0173 METAL-DEPENDENT HYDROLASE MJ1163"/>
    <property type="match status" value="1"/>
</dbReference>
<dbReference type="EMBL" id="LAQS01000008">
    <property type="protein sequence ID" value="KKZ74471.1"/>
    <property type="molecule type" value="Genomic_DNA"/>
</dbReference>
<name>A0A2P2GSL1_STREW</name>
<reference evidence="3 4" key="1">
    <citation type="submission" date="2015-05" db="EMBL/GenBank/DDBJ databases">
        <title>Draft Genome assembly of Streptomyces showdoensis.</title>
        <authorList>
            <person name="Thapa K.K."/>
            <person name="Metsa-Ketela M."/>
        </authorList>
    </citation>
    <scope>NUCLEOTIDE SEQUENCE [LARGE SCALE GENOMIC DNA]</scope>
    <source>
        <strain evidence="3 4">ATCC 15227</strain>
    </source>
</reference>
<gene>
    <name evidence="3" type="ORF">VO63_06805</name>
</gene>
<dbReference type="PANTHER" id="PTHR43546">
    <property type="entry name" value="UPF0173 METAL-DEPENDENT HYDROLASE MJ1163-RELATED"/>
    <property type="match status" value="1"/>
</dbReference>
<evidence type="ECO:0000259" key="2">
    <source>
        <dbReference type="SMART" id="SM00849"/>
    </source>
</evidence>
<dbReference type="SUPFAM" id="SSF56281">
    <property type="entry name" value="Metallo-hydrolase/oxidoreductase"/>
    <property type="match status" value="1"/>
</dbReference>
<dbReference type="InterPro" id="IPR036866">
    <property type="entry name" value="RibonucZ/Hydroxyglut_hydro"/>
</dbReference>
<dbReference type="SMART" id="SM00849">
    <property type="entry name" value="Lactamase_B"/>
    <property type="match status" value="1"/>
</dbReference>
<organism evidence="3 4">
    <name type="scientific">Streptomyces showdoensis</name>
    <dbReference type="NCBI Taxonomy" id="68268"/>
    <lineage>
        <taxon>Bacteria</taxon>
        <taxon>Bacillati</taxon>
        <taxon>Actinomycetota</taxon>
        <taxon>Actinomycetes</taxon>
        <taxon>Kitasatosporales</taxon>
        <taxon>Streptomycetaceae</taxon>
        <taxon>Streptomyces</taxon>
    </lineage>
</organism>
<feature type="region of interest" description="Disordered" evidence="1">
    <location>
        <begin position="19"/>
        <end position="38"/>
    </location>
</feature>
<evidence type="ECO:0000313" key="3">
    <source>
        <dbReference type="EMBL" id="KKZ74471.1"/>
    </source>
</evidence>
<dbReference type="OrthoDB" id="9789133at2"/>
<keyword evidence="4" id="KW-1185">Reference proteome</keyword>
<feature type="domain" description="Metallo-beta-lactamase" evidence="2">
    <location>
        <begin position="47"/>
        <end position="251"/>
    </location>
</feature>
<dbReference type="RefSeq" id="WP_046906679.1">
    <property type="nucleotide sequence ID" value="NZ_BAAAXG010000013.1"/>
</dbReference>
<protein>
    <submittedName>
        <fullName evidence="3">Beta-lactamase</fullName>
    </submittedName>
</protein>
<evidence type="ECO:0000256" key="1">
    <source>
        <dbReference type="SAM" id="MobiDB-lite"/>
    </source>
</evidence>
<evidence type="ECO:0000313" key="4">
    <source>
        <dbReference type="Proteomes" id="UP000265325"/>
    </source>
</evidence>
<dbReference type="Gene3D" id="3.60.15.10">
    <property type="entry name" value="Ribonuclease Z/Hydroxyacylglutathione hydrolase-like"/>
    <property type="match status" value="1"/>
</dbReference>
<dbReference type="Proteomes" id="UP000265325">
    <property type="component" value="Unassembled WGS sequence"/>
</dbReference>
<accession>A0A2P2GSL1</accession>
<comment type="caution">
    <text evidence="3">The sequence shown here is derived from an EMBL/GenBank/DDBJ whole genome shotgun (WGS) entry which is preliminary data.</text>
</comment>
<dbReference type="InterPro" id="IPR001279">
    <property type="entry name" value="Metallo-B-lactamas"/>
</dbReference>
<dbReference type="Pfam" id="PF13483">
    <property type="entry name" value="Lactamase_B_3"/>
    <property type="match status" value="1"/>
</dbReference>
<dbReference type="AlphaFoldDB" id="A0A2P2GSL1"/>
<dbReference type="CDD" id="cd06262">
    <property type="entry name" value="metallo-hydrolase-like_MBL-fold"/>
    <property type="match status" value="1"/>
</dbReference>
<sequence>MRQRRRTVLKGTVALGSTALMGRAQPHRTGSGSRRTPPEGLTLQWLGVAGWELRFGDARLLFDPYLSRMPFQSPDGSVDPSLPLRLDPKAVTAVAERNLAGPPDLILVSHGHFDHLADVPQLLGHPDWAGHRIRTLCDETADHLLAAMGAPDRRLADVIRVRGGEHLRFPGFTVEVLRSLHSQFSDHGYFAPGTHVGRPRTPRTLGDLVEGATLAYQVSFDDGPSVYLSGTSNLAERELTGLRPDIAVVGMTSHSAVHRYPQRLLGVLGDPPLLLPSHHDDMLSPLLPTAAPTGRSAAATALEEAAAARGAGGTRVLDPVPLRPFGLTAPAGR</sequence>